<sequence length="79" mass="8888">MVSKKKFNTISELQKVQFLATQCPSEVGLHSEDGETIIDAKSYIGMYALDFDRPILVVSEDEDFHKKIGEIGENLPLDD</sequence>
<name>A0A923RFD7_9FIRM</name>
<protein>
    <recommendedName>
        <fullName evidence="3">HPr family phosphocarrier protein</fullName>
    </recommendedName>
</protein>
<evidence type="ECO:0000313" key="2">
    <source>
        <dbReference type="Proteomes" id="UP000659630"/>
    </source>
</evidence>
<reference evidence="1" key="1">
    <citation type="submission" date="2020-08" db="EMBL/GenBank/DDBJ databases">
        <title>Genome public.</title>
        <authorList>
            <person name="Liu C."/>
            <person name="Sun Q."/>
        </authorList>
    </citation>
    <scope>NUCLEOTIDE SEQUENCE</scope>
    <source>
        <strain evidence="1">BX8</strain>
    </source>
</reference>
<organism evidence="1 2">
    <name type="scientific">Anaerofilum hominis</name>
    <dbReference type="NCBI Taxonomy" id="2763016"/>
    <lineage>
        <taxon>Bacteria</taxon>
        <taxon>Bacillati</taxon>
        <taxon>Bacillota</taxon>
        <taxon>Clostridia</taxon>
        <taxon>Eubacteriales</taxon>
        <taxon>Oscillospiraceae</taxon>
        <taxon>Anaerofilum</taxon>
    </lineage>
</organism>
<proteinExistence type="predicted"/>
<dbReference type="AlphaFoldDB" id="A0A923RFD7"/>
<evidence type="ECO:0000313" key="1">
    <source>
        <dbReference type="EMBL" id="MBC5582424.1"/>
    </source>
</evidence>
<dbReference type="Proteomes" id="UP000659630">
    <property type="component" value="Unassembled WGS sequence"/>
</dbReference>
<keyword evidence="2" id="KW-1185">Reference proteome</keyword>
<evidence type="ECO:0008006" key="3">
    <source>
        <dbReference type="Google" id="ProtNLM"/>
    </source>
</evidence>
<gene>
    <name evidence="1" type="ORF">H8S23_13000</name>
</gene>
<dbReference type="EMBL" id="JACONZ010000005">
    <property type="protein sequence ID" value="MBC5582424.1"/>
    <property type="molecule type" value="Genomic_DNA"/>
</dbReference>
<dbReference type="RefSeq" id="WP_186888787.1">
    <property type="nucleotide sequence ID" value="NZ_JACONZ010000005.1"/>
</dbReference>
<comment type="caution">
    <text evidence="1">The sequence shown here is derived from an EMBL/GenBank/DDBJ whole genome shotgun (WGS) entry which is preliminary data.</text>
</comment>
<accession>A0A923RFD7</accession>